<dbReference type="InterPro" id="IPR035309">
    <property type="entry name" value="PSME4"/>
</dbReference>
<reference evidence="3 4" key="1">
    <citation type="submission" date="2021-02" db="EMBL/GenBank/DDBJ databases">
        <title>Porcisia hertigi Genome sequencing and assembly.</title>
        <authorList>
            <person name="Almutairi H."/>
            <person name="Gatherer D."/>
        </authorList>
    </citation>
    <scope>NUCLEOTIDE SEQUENCE [LARGE SCALE GENOMIC DNA]</scope>
    <source>
        <strain evidence="3 4">C119</strain>
    </source>
</reference>
<name>A0A837AXS8_9TRYP</name>
<feature type="region of interest" description="Disordered" evidence="1">
    <location>
        <begin position="48"/>
        <end position="67"/>
    </location>
</feature>
<protein>
    <recommendedName>
        <fullName evidence="2">Proteasome activator complex subunit 4 C-terminal domain-containing protein</fullName>
    </recommendedName>
</protein>
<sequence>MPPPSSSCSSGSDSEDRVFFSWSDASDAANSLTGEAHANDESPTRQADGLLFAAGGGGGGGGSSSSVLDGVRGGGLLEPTERIHRYIDQCIPPALMAHQRSHDGSLLVQLCAELEAFGSPNAWANHVPVTVFDEYAAGGEGGVTDIESMCPKDVFPQPGRRLDVLKAALYSCDTVPYSPHPSLAELRHAANSGSGGATVPWSTLSRHLSYLTARLHRMLSVSHGRVGAYALPPRLQASVVPLLYAWVTHWPLIEADARCWRGVVRCFNAACRSSSLDQAFPDANAKRAIGSTLTLPWQPLAALCLSVRDARNVKLPSWRSALAVVVKSLPSLCRRASSSFSSDAVDGLWSLVASHLAPTEDGAAALSLFVRLVPYRHLCEPSTAAVAMCGSAKEVPTLRTEGDGASQGPQKGASPSSGCLYAPPQLTPRAKQILHFLLVDTMTWAPPGGRPSPAVEGRSDKKSKKSKASSRSQKDEERWFYLTWERAVITFAGSLAHAHPGVVGMDAFAEPLFTLWLQALQLPVESSAGLLGTSAVASSVAATVPCLARNREQAAGSRAIRWSSASYVRLLNAFPDTVDSPLWRQLERWVHATSVLVRPGMPCTNGSPADRVCDCYRSLASEAARLCALKRKRTARTVQRSCDVTVVAESDGQTTPHPGDARITAATSQAPHHWSPATVERFVCLFLPHAVAAFQARARHAQGFLCALLRLSPSTVLPEFLKCVQTGLLSPTEVAAQRAASTRLLSCAVPTILAGTTAPLLPSSNTSSGATLLAFLRETLPSLLRFIDPSSLVSALPVLSLMAVATNYAAVEEVLGSVDEVTAFATDYASRVISLFAAHADLNNGRFQSAEVVVRAFLREMPPEALTVVTREVLREAQARDHGARMVGLVRMVAACAPADTWACAEKHWLRVLHDTSARDAEVQWAAPLLAACVSELGDRTLVRVHAAAIWRGVHMQLRFITSEKRRNAGAEVMRALMQALMRPQEGAKPHFHVSSGKQSSLLQQHEVEGDSYDAKVQGNRPQPRPPKVGTASEARVYVEWPSAEDVQVAADLFNMSLKDSVRVIEGVSSGANLNTAVAGTTATDSSNGDMSLYAQFFTAAAATHTAPPSGSAAAVCCESAVAVTRHSVLEGTLQWMRFLLVACEWMFMEPTPAVGTVDSRQTCGVPWWDMDPRVAWSPTSAPLYGVSCRPAYTRLNLFELLHRCVCLPMLREHVVVPLRQCGVELQEWFGTGISEEAPTLTDDSQAVALEMLALLQWLSSSVVRLQQQQRYSAASLSSHLRQSIGRQCPWTRRRLPLACWITRSMQLQVEAMVHGHLLPVTRRTFSDIVSVLQSLCLSPRRSVRSSAVYLLEHSRLFGSLDSGSRCILAGRVRAVATDIICQWQAGVPSPASEAALGKTTLPPEEPPLLPSTTPATAATEVSVAEQIEVDHSTTSITPVTVGGVPSATLRRHTLQGAMEGVQRLVMSLALSPKIFDAPSACIELLRFLVCLSEELHSAPSRELLSQLTKDVRSAKMFLVSGAICSPAFTEVVVQLAYQVAPTHPARAVLLLAYAHLVYWPSPRRWVSLRTLQCLTRLSLVSYVALRCVAVDLLHAASLAFTVREPTWTVCTMADARLVPASFLLSPEASKELLSEADQRMHQAAVAVVQDCLQRLTEVCPLMPYYTGTKGLVFPLSYITVPRCAASALGLQSVPRGGDTVPYHCGSVTGHCFMNAFAYMQPPNAATYRLQWTTMLLGDTGGGVAVSDVVGERESSLSANTATQQLSPRCWVLQLLALPVECPQVHSDTQVASPTTVVELLASLSQDPVASGASSAPPPAALLLLQWADDALQAWQHSRCQNLELRSGDRRCASSLETSNSGGFSQLTSAPGAADVPKADSIVHRGAREERVGDDGGKEASTGVEEDRMYQLFRSLAIVSSAVLRLTAPLQPVAAPSPAPNSFAAAELRAKAVRFFSDVVVGVCSYVAVPHCVAQRVLFVACTTLGESLSSEELWDVVCVVAGQLGSPAHAGPAAAAATGDVGSETVDMWSQRQERLLCFIDTLLGGVSPAVTCVILPRLVALVEMHARSLSFSSAGQVRRMAAVVVTRLMDFSTLQSSLRVEFGSCRASADALVVSLMQRANTIVSQARLPFVCAGDKCNDRLVKVDSSACADASSNVGEAASPAVLLRPTSQDVALLTFTALCLQSCKVVLFEAHACDMIRLLCCCFDMCFTEVHRLDGVVEAALVSLMALRMPKTLVHQLIEQLCNVCMGAVVYGTSRRAKAVCTRALRRLIFPNLHRIGRFSVMEQLSAASFAALMQCDSGTRADGSHLMAVLTKVSAEAQTRVLVQRLAEELRQLPRQTALATPPAAVCQQEGAPSSSGADAGLVSRRVALVQALGAVVLADPGTPSSYVPKVMVRLAACAREGNTECGRVAKRIFEEWWRTHREGWEAVYKSFFTPEQVDAMSDLLLAPRYYV</sequence>
<evidence type="ECO:0000313" key="4">
    <source>
        <dbReference type="Proteomes" id="UP000674318"/>
    </source>
</evidence>
<dbReference type="GO" id="GO:0016504">
    <property type="term" value="F:peptidase activator activity"/>
    <property type="evidence" value="ECO:0007669"/>
    <property type="project" value="InterPro"/>
</dbReference>
<dbReference type="GO" id="GO:0070628">
    <property type="term" value="F:proteasome binding"/>
    <property type="evidence" value="ECO:0007669"/>
    <property type="project" value="InterPro"/>
</dbReference>
<dbReference type="Proteomes" id="UP000674318">
    <property type="component" value="Unassembled WGS sequence"/>
</dbReference>
<feature type="compositionally biased region" description="Low complexity" evidence="1">
    <location>
        <begin position="1"/>
        <end position="12"/>
    </location>
</feature>
<dbReference type="InterPro" id="IPR021843">
    <property type="entry name" value="PSME4_C"/>
</dbReference>
<keyword evidence="4" id="KW-1185">Reference proteome</keyword>
<dbReference type="RefSeq" id="XP_067759431.1">
    <property type="nucleotide sequence ID" value="XM_067902410.1"/>
</dbReference>
<feature type="compositionally biased region" description="Gly residues" evidence="1">
    <location>
        <begin position="54"/>
        <end position="63"/>
    </location>
</feature>
<dbReference type="Pfam" id="PF11919">
    <property type="entry name" value="PSME4_C"/>
    <property type="match status" value="1"/>
</dbReference>
<feature type="region of interest" description="Disordered" evidence="1">
    <location>
        <begin position="988"/>
        <end position="1031"/>
    </location>
</feature>
<evidence type="ECO:0000256" key="1">
    <source>
        <dbReference type="SAM" id="MobiDB-lite"/>
    </source>
</evidence>
<dbReference type="GO" id="GO:0010499">
    <property type="term" value="P:proteasomal ubiquitin-independent protein catabolic process"/>
    <property type="evidence" value="ECO:0007669"/>
    <property type="project" value="TreeGrafter"/>
</dbReference>
<feature type="domain" description="Proteasome activator complex subunit 4 C-terminal" evidence="2">
    <location>
        <begin position="2372"/>
        <end position="2459"/>
    </location>
</feature>
<dbReference type="GO" id="GO:0005634">
    <property type="term" value="C:nucleus"/>
    <property type="evidence" value="ECO:0007669"/>
    <property type="project" value="TreeGrafter"/>
</dbReference>
<dbReference type="GO" id="GO:0005829">
    <property type="term" value="C:cytosol"/>
    <property type="evidence" value="ECO:0007669"/>
    <property type="project" value="TreeGrafter"/>
</dbReference>
<accession>A0A837AXS8</accession>
<feature type="region of interest" description="Disordered" evidence="1">
    <location>
        <begin position="447"/>
        <end position="471"/>
    </location>
</feature>
<feature type="region of interest" description="Disordered" evidence="1">
    <location>
        <begin position="398"/>
        <end position="421"/>
    </location>
</feature>
<gene>
    <name evidence="3" type="ORF">JKF63_06460</name>
</gene>
<evidence type="ECO:0000313" key="3">
    <source>
        <dbReference type="EMBL" id="KAG5510959.1"/>
    </source>
</evidence>
<dbReference type="KEGG" id="phet:94292487"/>
<feature type="region of interest" description="Disordered" evidence="1">
    <location>
        <begin position="1"/>
        <end position="20"/>
    </location>
</feature>
<dbReference type="GeneID" id="94292487"/>
<dbReference type="EMBL" id="JAFJZO010000007">
    <property type="protein sequence ID" value="KAG5510959.1"/>
    <property type="molecule type" value="Genomic_DNA"/>
</dbReference>
<proteinExistence type="predicted"/>
<evidence type="ECO:0000259" key="2">
    <source>
        <dbReference type="Pfam" id="PF11919"/>
    </source>
</evidence>
<dbReference type="OrthoDB" id="242645at2759"/>
<feature type="compositionally biased region" description="Polar residues" evidence="1">
    <location>
        <begin position="407"/>
        <end position="417"/>
    </location>
</feature>
<comment type="caution">
    <text evidence="3">The sequence shown here is derived from an EMBL/GenBank/DDBJ whole genome shotgun (WGS) entry which is preliminary data.</text>
</comment>
<organism evidence="3 4">
    <name type="scientific">Porcisia hertigi</name>
    <dbReference type="NCBI Taxonomy" id="2761500"/>
    <lineage>
        <taxon>Eukaryota</taxon>
        <taxon>Discoba</taxon>
        <taxon>Euglenozoa</taxon>
        <taxon>Kinetoplastea</taxon>
        <taxon>Metakinetoplastina</taxon>
        <taxon>Trypanosomatida</taxon>
        <taxon>Trypanosomatidae</taxon>
        <taxon>Leishmaniinae</taxon>
        <taxon>Porcisia</taxon>
    </lineage>
</organism>
<dbReference type="PANTHER" id="PTHR32170">
    <property type="entry name" value="PROTEASOME ACTIVATOR COMPLEX SUBUNIT 4"/>
    <property type="match status" value="1"/>
</dbReference>
<dbReference type="PANTHER" id="PTHR32170:SF3">
    <property type="entry name" value="PROTEASOME ACTIVATOR COMPLEX SUBUNIT 4"/>
    <property type="match status" value="1"/>
</dbReference>